<dbReference type="GO" id="GO:0000470">
    <property type="term" value="P:maturation of LSU-rRNA"/>
    <property type="evidence" value="ECO:0007669"/>
    <property type="project" value="TreeGrafter"/>
</dbReference>
<proteinExistence type="inferred from homology"/>
<dbReference type="Proteomes" id="UP000799776">
    <property type="component" value="Unassembled WGS sequence"/>
</dbReference>
<feature type="region of interest" description="Disordered" evidence="2">
    <location>
        <begin position="1"/>
        <end position="122"/>
    </location>
</feature>
<feature type="compositionally biased region" description="Low complexity" evidence="2">
    <location>
        <begin position="74"/>
        <end position="99"/>
    </location>
</feature>
<organism evidence="3 4">
    <name type="scientific">Saccharata proteae CBS 121410</name>
    <dbReference type="NCBI Taxonomy" id="1314787"/>
    <lineage>
        <taxon>Eukaryota</taxon>
        <taxon>Fungi</taxon>
        <taxon>Dikarya</taxon>
        <taxon>Ascomycota</taxon>
        <taxon>Pezizomycotina</taxon>
        <taxon>Dothideomycetes</taxon>
        <taxon>Dothideomycetes incertae sedis</taxon>
        <taxon>Botryosphaeriales</taxon>
        <taxon>Saccharataceae</taxon>
        <taxon>Saccharata</taxon>
    </lineage>
</organism>
<sequence>KRRRTEKDMRGKPKKRVKNFKKQTDYHSSSEDEGEGADDSAAAVENKDDEDKSSEEPTEQEEAQSEDNDEASDAEAGASADNASDSEASSDNGNESEGSVTSSNPNLTRVKRKRNDPDAFATSMQKILGSKLTISKRADPILSRSKDADLANKELTDQRLDTKARHKMREEKKAALDRGRIKDVMGLNAVDVSTAEIVEQEKRLKKTAQRGVVKLFNAVRAAQVKGEEAARQARQQGVVGMQAREEKVNEMSKKGFLDLIAGGG</sequence>
<dbReference type="OrthoDB" id="20949at2759"/>
<evidence type="ECO:0000256" key="2">
    <source>
        <dbReference type="SAM" id="MobiDB-lite"/>
    </source>
</evidence>
<dbReference type="InterPro" id="IPR012459">
    <property type="entry name" value="Rrp15"/>
</dbReference>
<feature type="non-terminal residue" evidence="3">
    <location>
        <position position="1"/>
    </location>
</feature>
<dbReference type="GO" id="GO:0030687">
    <property type="term" value="C:preribosome, large subunit precursor"/>
    <property type="evidence" value="ECO:0007669"/>
    <property type="project" value="TreeGrafter"/>
</dbReference>
<protein>
    <submittedName>
        <fullName evidence="3">Rrp15p-domain-containing protein</fullName>
    </submittedName>
</protein>
<dbReference type="Pfam" id="PF07890">
    <property type="entry name" value="Rrp15p"/>
    <property type="match status" value="1"/>
</dbReference>
<comment type="caution">
    <text evidence="3">The sequence shown here is derived from an EMBL/GenBank/DDBJ whole genome shotgun (WGS) entry which is preliminary data.</text>
</comment>
<comment type="similarity">
    <text evidence="1">Belongs to the RRP15 family.</text>
</comment>
<evidence type="ECO:0000313" key="3">
    <source>
        <dbReference type="EMBL" id="KAF2090730.1"/>
    </source>
</evidence>
<dbReference type="EMBL" id="ML978712">
    <property type="protein sequence ID" value="KAF2090730.1"/>
    <property type="molecule type" value="Genomic_DNA"/>
</dbReference>
<feature type="compositionally biased region" description="Basic residues" evidence="2">
    <location>
        <begin position="12"/>
        <end position="21"/>
    </location>
</feature>
<dbReference type="PANTHER" id="PTHR13245">
    <property type="entry name" value="RRP15-LIKE PROTEIN"/>
    <property type="match status" value="1"/>
</dbReference>
<feature type="non-terminal residue" evidence="3">
    <location>
        <position position="264"/>
    </location>
</feature>
<dbReference type="AlphaFoldDB" id="A0A9P4LZ66"/>
<evidence type="ECO:0000256" key="1">
    <source>
        <dbReference type="ARBA" id="ARBA00007462"/>
    </source>
</evidence>
<keyword evidence="4" id="KW-1185">Reference proteome</keyword>
<dbReference type="GO" id="GO:0000460">
    <property type="term" value="P:maturation of 5.8S rRNA"/>
    <property type="evidence" value="ECO:0007669"/>
    <property type="project" value="TreeGrafter"/>
</dbReference>
<name>A0A9P4LZ66_9PEZI</name>
<evidence type="ECO:0000313" key="4">
    <source>
        <dbReference type="Proteomes" id="UP000799776"/>
    </source>
</evidence>
<feature type="compositionally biased region" description="Basic and acidic residues" evidence="2">
    <location>
        <begin position="1"/>
        <end position="11"/>
    </location>
</feature>
<accession>A0A9P4LZ66</accession>
<dbReference type="PANTHER" id="PTHR13245:SF14">
    <property type="entry name" value="RRP15-LIKE PROTEIN"/>
    <property type="match status" value="1"/>
</dbReference>
<reference evidence="3" key="1">
    <citation type="journal article" date="2020" name="Stud. Mycol.">
        <title>101 Dothideomycetes genomes: a test case for predicting lifestyles and emergence of pathogens.</title>
        <authorList>
            <person name="Haridas S."/>
            <person name="Albert R."/>
            <person name="Binder M."/>
            <person name="Bloem J."/>
            <person name="Labutti K."/>
            <person name="Salamov A."/>
            <person name="Andreopoulos B."/>
            <person name="Baker S."/>
            <person name="Barry K."/>
            <person name="Bills G."/>
            <person name="Bluhm B."/>
            <person name="Cannon C."/>
            <person name="Castanera R."/>
            <person name="Culley D."/>
            <person name="Daum C."/>
            <person name="Ezra D."/>
            <person name="Gonzalez J."/>
            <person name="Henrissat B."/>
            <person name="Kuo A."/>
            <person name="Liang C."/>
            <person name="Lipzen A."/>
            <person name="Lutzoni F."/>
            <person name="Magnuson J."/>
            <person name="Mondo S."/>
            <person name="Nolan M."/>
            <person name="Ohm R."/>
            <person name="Pangilinan J."/>
            <person name="Park H.-J."/>
            <person name="Ramirez L."/>
            <person name="Alfaro M."/>
            <person name="Sun H."/>
            <person name="Tritt A."/>
            <person name="Yoshinaga Y."/>
            <person name="Zwiers L.-H."/>
            <person name="Turgeon B."/>
            <person name="Goodwin S."/>
            <person name="Spatafora J."/>
            <person name="Crous P."/>
            <person name="Grigoriev I."/>
        </authorList>
    </citation>
    <scope>NUCLEOTIDE SEQUENCE</scope>
    <source>
        <strain evidence="3">CBS 121410</strain>
    </source>
</reference>
<feature type="compositionally biased region" description="Acidic residues" evidence="2">
    <location>
        <begin position="51"/>
        <end position="73"/>
    </location>
</feature>
<gene>
    <name evidence="3" type="ORF">K490DRAFT_1608</name>
</gene>